<dbReference type="Proteomes" id="UP000262607">
    <property type="component" value="Chromosome"/>
</dbReference>
<dbReference type="InterPro" id="IPR042092">
    <property type="entry name" value="PsdUridine_s_RsuA/RluB/E/F_cat"/>
</dbReference>
<dbReference type="InterPro" id="IPR006145">
    <property type="entry name" value="PsdUridine_synth_RsuA/RluA"/>
</dbReference>
<dbReference type="PANTHER" id="PTHR47683:SF2">
    <property type="entry name" value="RNA-BINDING S4 DOMAIN-CONTAINING PROTEIN"/>
    <property type="match status" value="1"/>
</dbReference>
<dbReference type="InterPro" id="IPR036986">
    <property type="entry name" value="S4_RNA-bd_sf"/>
</dbReference>
<evidence type="ECO:0000256" key="2">
    <source>
        <dbReference type="ARBA" id="ARBA00023235"/>
    </source>
</evidence>
<keyword evidence="3" id="KW-0694">RNA-binding</keyword>
<evidence type="ECO:0000256" key="4">
    <source>
        <dbReference type="RuleBase" id="RU003887"/>
    </source>
</evidence>
<dbReference type="AlphaFoldDB" id="A0AAD1CM89"/>
<dbReference type="SUPFAM" id="SSF55174">
    <property type="entry name" value="Alpha-L RNA-binding motif"/>
    <property type="match status" value="1"/>
</dbReference>
<dbReference type="InterPro" id="IPR050343">
    <property type="entry name" value="RsuA_PseudoU_synthase"/>
</dbReference>
<sequence length="257" mass="30057">MIKKKLKIIMNNIQSKKNKFIRLNHYLSNSGISSRRDADKLIQSGIVKVNGIPVTKLGTVIHVNDVIKLNGNKIKKKNNIYILLNKPKGFITSTHDPFNRKTVMSLIPNFSNYRIFPVGRLDRSTTGVLLLTNDGFITEKLTHPKYNVKKIYHVLLNKKINDEDIYKIQKGKIFLREGRVKIDFIYREQKNRIKIGLHIGWNRVIKRIFKKLTYKVVQLDRINFGGLTKKNIKIGCWNFLNKNEIDNIVKNFFHEKN</sequence>
<dbReference type="EC" id="5.4.99.-" evidence="4"/>
<dbReference type="Gene3D" id="3.30.70.1560">
    <property type="entry name" value="Alpha-L RNA-binding motif"/>
    <property type="match status" value="1"/>
</dbReference>
<dbReference type="PANTHER" id="PTHR47683">
    <property type="entry name" value="PSEUDOURIDINE SYNTHASE FAMILY PROTEIN-RELATED"/>
    <property type="match status" value="1"/>
</dbReference>
<dbReference type="PROSITE" id="PS01149">
    <property type="entry name" value="PSI_RSU"/>
    <property type="match status" value="1"/>
</dbReference>
<accession>A0AAD1CM89</accession>
<evidence type="ECO:0000313" key="6">
    <source>
        <dbReference type="EMBL" id="BBA18004.1"/>
    </source>
</evidence>
<dbReference type="GO" id="GO:0120159">
    <property type="term" value="F:rRNA pseudouridine synthase activity"/>
    <property type="evidence" value="ECO:0007669"/>
    <property type="project" value="UniProtKB-ARBA"/>
</dbReference>
<dbReference type="GO" id="GO:0016829">
    <property type="term" value="F:lyase activity"/>
    <property type="evidence" value="ECO:0007669"/>
    <property type="project" value="UniProtKB-KW"/>
</dbReference>
<dbReference type="InterPro" id="IPR020103">
    <property type="entry name" value="PsdUridine_synth_cat_dom_sf"/>
</dbReference>
<dbReference type="GO" id="GO:0003723">
    <property type="term" value="F:RNA binding"/>
    <property type="evidence" value="ECO:0007669"/>
    <property type="project" value="UniProtKB-KW"/>
</dbReference>
<dbReference type="NCBIfam" id="TIGR00093">
    <property type="entry name" value="pseudouridine synthase"/>
    <property type="match status" value="1"/>
</dbReference>
<gene>
    <name evidence="6" type="primary">rluB</name>
    <name evidence="6" type="ORF">CPU2_527</name>
</gene>
<dbReference type="InterPro" id="IPR002942">
    <property type="entry name" value="S4_RNA-bd"/>
</dbReference>
<keyword evidence="2 4" id="KW-0413">Isomerase</keyword>
<dbReference type="InterPro" id="IPR020094">
    <property type="entry name" value="TruA/RsuA/RluB/E/F_N"/>
</dbReference>
<keyword evidence="6" id="KW-0456">Lyase</keyword>
<dbReference type="InterPro" id="IPR018496">
    <property type="entry name" value="PsdUridine_synth_RsuA/RluB_CS"/>
</dbReference>
<dbReference type="SMART" id="SM00363">
    <property type="entry name" value="S4"/>
    <property type="match status" value="1"/>
</dbReference>
<dbReference type="PROSITE" id="PS50889">
    <property type="entry name" value="S4"/>
    <property type="match status" value="1"/>
</dbReference>
<dbReference type="InterPro" id="IPR000748">
    <property type="entry name" value="PsdUridine_synth_RsuA/RluB/E/F"/>
</dbReference>
<evidence type="ECO:0000256" key="1">
    <source>
        <dbReference type="ARBA" id="ARBA00008348"/>
    </source>
</evidence>
<evidence type="ECO:0000256" key="3">
    <source>
        <dbReference type="PROSITE-ProRule" id="PRU00182"/>
    </source>
</evidence>
<evidence type="ECO:0000313" key="7">
    <source>
        <dbReference type="Proteomes" id="UP000262607"/>
    </source>
</evidence>
<dbReference type="Gene3D" id="3.10.290.10">
    <property type="entry name" value="RNA-binding S4 domain"/>
    <property type="match status" value="1"/>
</dbReference>
<organism evidence="6 7">
    <name type="scientific">Blattabacterium punctulatus CPU2</name>
    <dbReference type="NCBI Taxonomy" id="1457032"/>
    <lineage>
        <taxon>Bacteria</taxon>
        <taxon>Pseudomonadati</taxon>
        <taxon>Bacteroidota</taxon>
        <taxon>Flavobacteriia</taxon>
        <taxon>Flavobacteriales</taxon>
        <taxon>Blattabacteriaceae</taxon>
        <taxon>Blattabacterium</taxon>
    </lineage>
</organism>
<dbReference type="SUPFAM" id="SSF55120">
    <property type="entry name" value="Pseudouridine synthase"/>
    <property type="match status" value="1"/>
</dbReference>
<dbReference type="Pfam" id="PF00849">
    <property type="entry name" value="PseudoU_synth_2"/>
    <property type="match status" value="1"/>
</dbReference>
<protein>
    <recommendedName>
        <fullName evidence="4">Pseudouridine synthase</fullName>
        <ecNumber evidence="4">5.4.99.-</ecNumber>
    </recommendedName>
</protein>
<dbReference type="CDD" id="cd02870">
    <property type="entry name" value="PseudoU_synth_RsuA_like"/>
    <property type="match status" value="1"/>
</dbReference>
<evidence type="ECO:0000259" key="5">
    <source>
        <dbReference type="SMART" id="SM00363"/>
    </source>
</evidence>
<name>A0AAD1CM89_9FLAO</name>
<dbReference type="EMBL" id="AP014610">
    <property type="protein sequence ID" value="BBA18004.1"/>
    <property type="molecule type" value="Genomic_DNA"/>
</dbReference>
<reference evidence="6 7" key="1">
    <citation type="submission" date="2014-06" db="EMBL/GenBank/DDBJ databases">
        <title>Genome sequence of the intracellular symbiont Blattabacterium cuenoti, strain CPU2 from the wood feeding cockroach Cryptocercus punctulatus.</title>
        <authorList>
            <person name="Kinjo Y."/>
            <person name="Ohkuma M."/>
            <person name="Tokuda G."/>
        </authorList>
    </citation>
    <scope>NUCLEOTIDE SEQUENCE [LARGE SCALE GENOMIC DNA]</scope>
    <source>
        <strain evidence="6 7">CPU2</strain>
    </source>
</reference>
<feature type="domain" description="RNA-binding S4" evidence="5">
    <location>
        <begin position="21"/>
        <end position="80"/>
    </location>
</feature>
<comment type="similarity">
    <text evidence="1 4">Belongs to the pseudouridine synthase RsuA family.</text>
</comment>
<dbReference type="CDD" id="cd00165">
    <property type="entry name" value="S4"/>
    <property type="match status" value="1"/>
</dbReference>
<dbReference type="GO" id="GO:0000455">
    <property type="term" value="P:enzyme-directed rRNA pseudouridine synthesis"/>
    <property type="evidence" value="ECO:0007669"/>
    <property type="project" value="UniProtKB-ARBA"/>
</dbReference>
<dbReference type="Pfam" id="PF01479">
    <property type="entry name" value="S4"/>
    <property type="match status" value="1"/>
</dbReference>
<dbReference type="Gene3D" id="3.30.70.580">
    <property type="entry name" value="Pseudouridine synthase I, catalytic domain, N-terminal subdomain"/>
    <property type="match status" value="1"/>
</dbReference>
<proteinExistence type="inferred from homology"/>